<evidence type="ECO:0000313" key="6">
    <source>
        <dbReference type="Proteomes" id="UP000179840"/>
    </source>
</evidence>
<dbReference type="AlphaFoldDB" id="A0A1S1UBY6"/>
<dbReference type="Pfam" id="PF13412">
    <property type="entry name" value="HTH_24"/>
    <property type="match status" value="1"/>
</dbReference>
<dbReference type="EMBL" id="LFKP01000005">
    <property type="protein sequence ID" value="OHV97816.1"/>
    <property type="molecule type" value="Genomic_DNA"/>
</dbReference>
<organism evidence="5 6">
    <name type="scientific">Janthinobacterium lividum</name>
    <dbReference type="NCBI Taxonomy" id="29581"/>
    <lineage>
        <taxon>Bacteria</taxon>
        <taxon>Pseudomonadati</taxon>
        <taxon>Pseudomonadota</taxon>
        <taxon>Betaproteobacteria</taxon>
        <taxon>Burkholderiales</taxon>
        <taxon>Oxalobacteraceae</taxon>
        <taxon>Janthinobacterium</taxon>
    </lineage>
</organism>
<keyword evidence="2" id="KW-0238">DNA-binding</keyword>
<dbReference type="PANTHER" id="PTHR30154:SF34">
    <property type="entry name" value="TRANSCRIPTIONAL REGULATOR AZLB"/>
    <property type="match status" value="1"/>
</dbReference>
<dbReference type="InterPro" id="IPR019887">
    <property type="entry name" value="Tscrpt_reg_AsnC/Lrp_C"/>
</dbReference>
<dbReference type="GO" id="GO:0043565">
    <property type="term" value="F:sequence-specific DNA binding"/>
    <property type="evidence" value="ECO:0007669"/>
    <property type="project" value="InterPro"/>
</dbReference>
<dbReference type="GO" id="GO:0043200">
    <property type="term" value="P:response to amino acid"/>
    <property type="evidence" value="ECO:0007669"/>
    <property type="project" value="TreeGrafter"/>
</dbReference>
<proteinExistence type="predicted"/>
<name>A0A1S1UBY6_9BURK</name>
<dbReference type="SUPFAM" id="SSF46785">
    <property type="entry name" value="Winged helix' DNA-binding domain"/>
    <property type="match status" value="1"/>
</dbReference>
<dbReference type="GO" id="GO:0005829">
    <property type="term" value="C:cytosol"/>
    <property type="evidence" value="ECO:0007669"/>
    <property type="project" value="TreeGrafter"/>
</dbReference>
<sequence length="162" mass="18024">MTQLSLTPSIPLDAFDLAILDILQRDNTTSQREIAQAVHLSAPAVQRRIRRLRESGVIRQEVAVLDASRLGRPLILTVEVHLHDEHPQRTAGLRARIMAEPAIQQCYGITGEADYLLIITASSMAEYEALTERLFGGDDNIRRYRTSVALTCLKMGLHVPLG</sequence>
<accession>A0A1S1UBY6</accession>
<evidence type="ECO:0000256" key="1">
    <source>
        <dbReference type="ARBA" id="ARBA00023015"/>
    </source>
</evidence>
<comment type="caution">
    <text evidence="5">The sequence shown here is derived from an EMBL/GenBank/DDBJ whole genome shotgun (WGS) entry which is preliminary data.</text>
</comment>
<feature type="domain" description="HTH asnC-type" evidence="4">
    <location>
        <begin position="12"/>
        <end position="73"/>
    </location>
</feature>
<dbReference type="InterPro" id="IPR036390">
    <property type="entry name" value="WH_DNA-bd_sf"/>
</dbReference>
<dbReference type="CDD" id="cd00090">
    <property type="entry name" value="HTH_ARSR"/>
    <property type="match status" value="1"/>
</dbReference>
<dbReference type="Gene3D" id="1.10.10.10">
    <property type="entry name" value="Winged helix-like DNA-binding domain superfamily/Winged helix DNA-binding domain"/>
    <property type="match status" value="1"/>
</dbReference>
<dbReference type="Proteomes" id="UP000179840">
    <property type="component" value="Unassembled WGS sequence"/>
</dbReference>
<dbReference type="RefSeq" id="WP_071076975.1">
    <property type="nucleotide sequence ID" value="NZ_LFKP01000005.1"/>
</dbReference>
<dbReference type="PANTHER" id="PTHR30154">
    <property type="entry name" value="LEUCINE-RESPONSIVE REGULATORY PROTEIN"/>
    <property type="match status" value="1"/>
</dbReference>
<evidence type="ECO:0000256" key="3">
    <source>
        <dbReference type="ARBA" id="ARBA00023163"/>
    </source>
</evidence>
<evidence type="ECO:0000313" key="5">
    <source>
        <dbReference type="EMBL" id="OHV97816.1"/>
    </source>
</evidence>
<evidence type="ECO:0000259" key="4">
    <source>
        <dbReference type="PROSITE" id="PS50956"/>
    </source>
</evidence>
<dbReference type="PROSITE" id="PS50956">
    <property type="entry name" value="HTH_ASNC_2"/>
    <property type="match status" value="1"/>
</dbReference>
<dbReference type="InterPro" id="IPR019888">
    <property type="entry name" value="Tscrpt_reg_AsnC-like"/>
</dbReference>
<gene>
    <name evidence="5" type="ORF">AKG95_08350</name>
</gene>
<evidence type="ECO:0000256" key="2">
    <source>
        <dbReference type="ARBA" id="ARBA00023125"/>
    </source>
</evidence>
<dbReference type="InterPro" id="IPR011991">
    <property type="entry name" value="ArsR-like_HTH"/>
</dbReference>
<dbReference type="SUPFAM" id="SSF54909">
    <property type="entry name" value="Dimeric alpha+beta barrel"/>
    <property type="match status" value="1"/>
</dbReference>
<dbReference type="InterPro" id="IPR011008">
    <property type="entry name" value="Dimeric_a/b-barrel"/>
</dbReference>
<dbReference type="SMART" id="SM00344">
    <property type="entry name" value="HTH_ASNC"/>
    <property type="match status" value="1"/>
</dbReference>
<dbReference type="PRINTS" id="PR00033">
    <property type="entry name" value="HTHASNC"/>
</dbReference>
<dbReference type="GO" id="GO:0006355">
    <property type="term" value="P:regulation of DNA-templated transcription"/>
    <property type="evidence" value="ECO:0007669"/>
    <property type="project" value="UniProtKB-ARBA"/>
</dbReference>
<keyword evidence="1" id="KW-0805">Transcription regulation</keyword>
<dbReference type="Pfam" id="PF01037">
    <property type="entry name" value="AsnC_trans_reg"/>
    <property type="match status" value="1"/>
</dbReference>
<dbReference type="InterPro" id="IPR036388">
    <property type="entry name" value="WH-like_DNA-bd_sf"/>
</dbReference>
<dbReference type="Gene3D" id="3.30.70.920">
    <property type="match status" value="1"/>
</dbReference>
<keyword evidence="3" id="KW-0804">Transcription</keyword>
<reference evidence="5 6" key="1">
    <citation type="submission" date="2015-06" db="EMBL/GenBank/DDBJ databases">
        <title>Draft genome sequencing of a biphenyl-degrading bacterium, Janthinobacterium lividum MEG1.</title>
        <authorList>
            <person name="Shimodaira J."/>
            <person name="Hatta T."/>
        </authorList>
    </citation>
    <scope>NUCLEOTIDE SEQUENCE [LARGE SCALE GENOMIC DNA]</scope>
    <source>
        <strain evidence="5 6">MEG1</strain>
    </source>
</reference>
<dbReference type="InterPro" id="IPR000485">
    <property type="entry name" value="AsnC-type_HTH_dom"/>
</dbReference>
<protein>
    <submittedName>
        <fullName evidence="5">AsnC family transcriptional regulator</fullName>
    </submittedName>
</protein>